<proteinExistence type="predicted"/>
<dbReference type="Proteomes" id="UP000775213">
    <property type="component" value="Unassembled WGS sequence"/>
</dbReference>
<organism evidence="1 2">
    <name type="scientific">Dendrobium chrysotoxum</name>
    <name type="common">Orchid</name>
    <dbReference type="NCBI Taxonomy" id="161865"/>
    <lineage>
        <taxon>Eukaryota</taxon>
        <taxon>Viridiplantae</taxon>
        <taxon>Streptophyta</taxon>
        <taxon>Embryophyta</taxon>
        <taxon>Tracheophyta</taxon>
        <taxon>Spermatophyta</taxon>
        <taxon>Magnoliopsida</taxon>
        <taxon>Liliopsida</taxon>
        <taxon>Asparagales</taxon>
        <taxon>Orchidaceae</taxon>
        <taxon>Epidendroideae</taxon>
        <taxon>Malaxideae</taxon>
        <taxon>Dendrobiinae</taxon>
        <taxon>Dendrobium</taxon>
    </lineage>
</organism>
<accession>A0AAV7GTG6</accession>
<sequence>MIGERKEKVVCFSFLLVCHFSGLRRPSRASREVVLKVSLKKLLRLLWGRRIGSYDGSLLAAKFLPQTCAQLKMDARHSLEIRKHLDEQSRILLESYRTMSHELHNLQVEEEMLMRKLYEHMLAEGLIKKKQGEPPSRKDVDSSS</sequence>
<comment type="caution">
    <text evidence="1">The sequence shown here is derived from an EMBL/GenBank/DDBJ whole genome shotgun (WGS) entry which is preliminary data.</text>
</comment>
<evidence type="ECO:0000313" key="1">
    <source>
        <dbReference type="EMBL" id="KAH0458839.1"/>
    </source>
</evidence>
<dbReference type="AlphaFoldDB" id="A0AAV7GTG6"/>
<dbReference type="PANTHER" id="PTHR37718:SF2">
    <property type="entry name" value="OS03G0205150 PROTEIN"/>
    <property type="match status" value="1"/>
</dbReference>
<evidence type="ECO:0000313" key="2">
    <source>
        <dbReference type="Proteomes" id="UP000775213"/>
    </source>
</evidence>
<name>A0AAV7GTG6_DENCH</name>
<gene>
    <name evidence="1" type="ORF">IEQ34_011653</name>
</gene>
<dbReference type="PANTHER" id="PTHR37718">
    <property type="entry name" value="BNAC03G61340D PROTEIN"/>
    <property type="match status" value="1"/>
</dbReference>
<protein>
    <submittedName>
        <fullName evidence="1">Uncharacterized protein</fullName>
    </submittedName>
</protein>
<dbReference type="EMBL" id="JAGFBR010000011">
    <property type="protein sequence ID" value="KAH0458839.1"/>
    <property type="molecule type" value="Genomic_DNA"/>
</dbReference>
<keyword evidence="2" id="KW-1185">Reference proteome</keyword>
<reference evidence="1 2" key="1">
    <citation type="journal article" date="2021" name="Hortic Res">
        <title>Chromosome-scale assembly of the Dendrobium chrysotoxum genome enhances the understanding of orchid evolution.</title>
        <authorList>
            <person name="Zhang Y."/>
            <person name="Zhang G.Q."/>
            <person name="Zhang D."/>
            <person name="Liu X.D."/>
            <person name="Xu X.Y."/>
            <person name="Sun W.H."/>
            <person name="Yu X."/>
            <person name="Zhu X."/>
            <person name="Wang Z.W."/>
            <person name="Zhao X."/>
            <person name="Zhong W.Y."/>
            <person name="Chen H."/>
            <person name="Yin W.L."/>
            <person name="Huang T."/>
            <person name="Niu S.C."/>
            <person name="Liu Z.J."/>
        </authorList>
    </citation>
    <scope>NUCLEOTIDE SEQUENCE [LARGE SCALE GENOMIC DNA]</scope>
    <source>
        <strain evidence="1">Lindl</strain>
    </source>
</reference>